<dbReference type="EMBL" id="CP093346">
    <property type="protein sequence ID" value="WOG98907.1"/>
    <property type="molecule type" value="Genomic_DNA"/>
</dbReference>
<name>A0A165Z9Q1_DAUCS</name>
<protein>
    <submittedName>
        <fullName evidence="1">Uncharacterized protein</fullName>
    </submittedName>
</protein>
<accession>A0A165Z9Q1</accession>
<organism evidence="1 2">
    <name type="scientific">Daucus carota subsp. sativus</name>
    <name type="common">Carrot</name>
    <dbReference type="NCBI Taxonomy" id="79200"/>
    <lineage>
        <taxon>Eukaryota</taxon>
        <taxon>Viridiplantae</taxon>
        <taxon>Streptophyta</taxon>
        <taxon>Embryophyta</taxon>
        <taxon>Tracheophyta</taxon>
        <taxon>Spermatophyta</taxon>
        <taxon>Magnoliopsida</taxon>
        <taxon>eudicotyledons</taxon>
        <taxon>Gunneridae</taxon>
        <taxon>Pentapetalae</taxon>
        <taxon>asterids</taxon>
        <taxon>campanulids</taxon>
        <taxon>Apiales</taxon>
        <taxon>Apiaceae</taxon>
        <taxon>Apioideae</taxon>
        <taxon>Scandiceae</taxon>
        <taxon>Daucinae</taxon>
        <taxon>Daucus</taxon>
        <taxon>Daucus sect. Daucus</taxon>
    </lineage>
</organism>
<dbReference type="Proteomes" id="UP000077755">
    <property type="component" value="Chromosome 4"/>
</dbReference>
<proteinExistence type="predicted"/>
<sequence>MAKLQFFCFCLVALLCSAESTMNKIVNYCEDSMRVDKCEYSVCLNTCLKKHPNKSTVAACTITNPQACTCFYRCPDS</sequence>
<dbReference type="AlphaFoldDB" id="A0A165Z9Q1"/>
<gene>
    <name evidence="1" type="ORF">DCAR_0418253</name>
</gene>
<reference evidence="1" key="2">
    <citation type="submission" date="2022-03" db="EMBL/GenBank/DDBJ databases">
        <title>Draft title - Genomic analysis of global carrot germplasm unveils the trajectory of domestication and the origin of high carotenoid orange carrot.</title>
        <authorList>
            <person name="Iorizzo M."/>
            <person name="Ellison S."/>
            <person name="Senalik D."/>
            <person name="Macko-Podgorni A."/>
            <person name="Grzebelus D."/>
            <person name="Bostan H."/>
            <person name="Rolling W."/>
            <person name="Curaba J."/>
            <person name="Simon P."/>
        </authorList>
    </citation>
    <scope>NUCLEOTIDE SEQUENCE</scope>
    <source>
        <tissue evidence="1">Leaf</tissue>
    </source>
</reference>
<evidence type="ECO:0000313" key="1">
    <source>
        <dbReference type="EMBL" id="WOG98907.1"/>
    </source>
</evidence>
<dbReference type="Gramene" id="KZM99781">
    <property type="protein sequence ID" value="KZM99781"/>
    <property type="gene ID" value="DCAR_012857"/>
</dbReference>
<reference evidence="1" key="1">
    <citation type="journal article" date="2016" name="Nat. Genet.">
        <title>A high-quality carrot genome assembly provides new insights into carotenoid accumulation and asterid genome evolution.</title>
        <authorList>
            <person name="Iorizzo M."/>
            <person name="Ellison S."/>
            <person name="Senalik D."/>
            <person name="Zeng P."/>
            <person name="Satapoomin P."/>
            <person name="Huang J."/>
            <person name="Bowman M."/>
            <person name="Iovene M."/>
            <person name="Sanseverino W."/>
            <person name="Cavagnaro P."/>
            <person name="Yildiz M."/>
            <person name="Macko-Podgorni A."/>
            <person name="Moranska E."/>
            <person name="Grzebelus E."/>
            <person name="Grzebelus D."/>
            <person name="Ashrafi H."/>
            <person name="Zheng Z."/>
            <person name="Cheng S."/>
            <person name="Spooner D."/>
            <person name="Van Deynze A."/>
            <person name="Simon P."/>
        </authorList>
    </citation>
    <scope>NUCLEOTIDE SEQUENCE</scope>
    <source>
        <tissue evidence="1">Leaf</tissue>
    </source>
</reference>
<keyword evidence="2" id="KW-1185">Reference proteome</keyword>
<evidence type="ECO:0000313" key="2">
    <source>
        <dbReference type="Proteomes" id="UP000077755"/>
    </source>
</evidence>